<keyword evidence="5" id="KW-0547">Nucleotide-binding</keyword>
<reference evidence="5 6" key="1">
    <citation type="journal article" date="2019" name="Int. J. Syst. Evol. Microbiol.">
        <title>The Global Catalogue of Microorganisms (GCM) 10K type strain sequencing project: providing services to taxonomists for standard genome sequencing and annotation.</title>
        <authorList>
            <consortium name="The Broad Institute Genomics Platform"/>
            <consortium name="The Broad Institute Genome Sequencing Center for Infectious Disease"/>
            <person name="Wu L."/>
            <person name="Ma J."/>
        </authorList>
    </citation>
    <scope>NUCLEOTIDE SEQUENCE [LARGE SCALE GENOMIC DNA]</scope>
    <source>
        <strain evidence="5 6">JCM 14303</strain>
    </source>
</reference>
<dbReference type="InterPro" id="IPR049730">
    <property type="entry name" value="SNF2/RAD54-like_C"/>
</dbReference>
<evidence type="ECO:0000256" key="2">
    <source>
        <dbReference type="SAM" id="MobiDB-lite"/>
    </source>
</evidence>
<evidence type="ECO:0000313" key="6">
    <source>
        <dbReference type="Proteomes" id="UP001500363"/>
    </source>
</evidence>
<dbReference type="InterPro" id="IPR022138">
    <property type="entry name" value="DUF3670"/>
</dbReference>
<dbReference type="SUPFAM" id="SSF52540">
    <property type="entry name" value="P-loop containing nucleoside triphosphate hydrolases"/>
    <property type="match status" value="2"/>
</dbReference>
<dbReference type="InterPro" id="IPR014001">
    <property type="entry name" value="Helicase_ATP-bd"/>
</dbReference>
<feature type="region of interest" description="Disordered" evidence="2">
    <location>
        <begin position="500"/>
        <end position="519"/>
    </location>
</feature>
<dbReference type="Gene3D" id="3.40.50.300">
    <property type="entry name" value="P-loop containing nucleotide triphosphate hydrolases"/>
    <property type="match status" value="1"/>
</dbReference>
<protein>
    <submittedName>
        <fullName evidence="5">DEAD/DEAH box helicase</fullName>
    </submittedName>
</protein>
<gene>
    <name evidence="5" type="ORF">GCM10009741_73870</name>
</gene>
<dbReference type="GO" id="GO:0004386">
    <property type="term" value="F:helicase activity"/>
    <property type="evidence" value="ECO:0007669"/>
    <property type="project" value="UniProtKB-KW"/>
</dbReference>
<dbReference type="CDD" id="cd18793">
    <property type="entry name" value="SF2_C_SNF"/>
    <property type="match status" value="1"/>
</dbReference>
<feature type="compositionally biased region" description="Gly residues" evidence="2">
    <location>
        <begin position="88"/>
        <end position="118"/>
    </location>
</feature>
<name>A0ABN2CGT0_9ACTN</name>
<dbReference type="SMART" id="SM00490">
    <property type="entry name" value="HELICc"/>
    <property type="match status" value="1"/>
</dbReference>
<proteinExistence type="predicted"/>
<dbReference type="Pfam" id="PF00271">
    <property type="entry name" value="Helicase_C"/>
    <property type="match status" value="1"/>
</dbReference>
<keyword evidence="6" id="KW-1185">Reference proteome</keyword>
<feature type="domain" description="Helicase C-terminal" evidence="4">
    <location>
        <begin position="824"/>
        <end position="994"/>
    </location>
</feature>
<evidence type="ECO:0000259" key="4">
    <source>
        <dbReference type="PROSITE" id="PS51194"/>
    </source>
</evidence>
<dbReference type="Proteomes" id="UP001500363">
    <property type="component" value="Unassembled WGS sequence"/>
</dbReference>
<evidence type="ECO:0000313" key="5">
    <source>
        <dbReference type="EMBL" id="GAA1558240.1"/>
    </source>
</evidence>
<dbReference type="PROSITE" id="PS51192">
    <property type="entry name" value="HELICASE_ATP_BIND_1"/>
    <property type="match status" value="1"/>
</dbReference>
<keyword evidence="1" id="KW-0378">Hydrolase</keyword>
<dbReference type="Gene3D" id="3.40.50.10810">
    <property type="entry name" value="Tandem AAA-ATPase domain"/>
    <property type="match status" value="1"/>
</dbReference>
<accession>A0ABN2CGT0</accession>
<dbReference type="InterPro" id="IPR000330">
    <property type="entry name" value="SNF2_N"/>
</dbReference>
<evidence type="ECO:0000259" key="3">
    <source>
        <dbReference type="PROSITE" id="PS51192"/>
    </source>
</evidence>
<dbReference type="PANTHER" id="PTHR10799">
    <property type="entry name" value="SNF2/RAD54 HELICASE FAMILY"/>
    <property type="match status" value="1"/>
</dbReference>
<dbReference type="InterPro" id="IPR038718">
    <property type="entry name" value="SNF2-like_sf"/>
</dbReference>
<dbReference type="SMART" id="SM00487">
    <property type="entry name" value="DEXDc"/>
    <property type="match status" value="1"/>
</dbReference>
<evidence type="ECO:0000256" key="1">
    <source>
        <dbReference type="ARBA" id="ARBA00022801"/>
    </source>
</evidence>
<organism evidence="5 6">
    <name type="scientific">Kribbella lupini</name>
    <dbReference type="NCBI Taxonomy" id="291602"/>
    <lineage>
        <taxon>Bacteria</taxon>
        <taxon>Bacillati</taxon>
        <taxon>Actinomycetota</taxon>
        <taxon>Actinomycetes</taxon>
        <taxon>Propionibacteriales</taxon>
        <taxon>Kribbellaceae</taxon>
        <taxon>Kribbella</taxon>
    </lineage>
</organism>
<keyword evidence="5" id="KW-0067">ATP-binding</keyword>
<dbReference type="Pfam" id="PF12419">
    <property type="entry name" value="DUF3670"/>
    <property type="match status" value="1"/>
</dbReference>
<dbReference type="Pfam" id="PF00176">
    <property type="entry name" value="SNF2-rel_dom"/>
    <property type="match status" value="1"/>
</dbReference>
<dbReference type="InterPro" id="IPR027417">
    <property type="entry name" value="P-loop_NTPase"/>
</dbReference>
<dbReference type="EMBL" id="BAAANC010000005">
    <property type="protein sequence ID" value="GAA1558240.1"/>
    <property type="molecule type" value="Genomic_DNA"/>
</dbReference>
<feature type="region of interest" description="Disordered" evidence="2">
    <location>
        <begin position="85"/>
        <end position="133"/>
    </location>
</feature>
<feature type="domain" description="Helicase ATP-binding" evidence="3">
    <location>
        <begin position="542"/>
        <end position="698"/>
    </location>
</feature>
<dbReference type="PROSITE" id="PS51194">
    <property type="entry name" value="HELICASE_CTER"/>
    <property type="match status" value="1"/>
</dbReference>
<dbReference type="InterPro" id="IPR001650">
    <property type="entry name" value="Helicase_C-like"/>
</dbReference>
<keyword evidence="5" id="KW-0347">Helicase</keyword>
<comment type="caution">
    <text evidence="5">The sequence shown here is derived from an EMBL/GenBank/DDBJ whole genome shotgun (WGS) entry which is preliminary data.</text>
</comment>
<sequence length="1010" mass="108299">MVEVKLSVRPRTLRCVVEVVFLPADPPRAGRLALYGEGVAADERIELVQPRGERVRRVMVPAKLLTIEEAIEYLSADEVSTGSASWNGGAGGDAGGSWNGGAGGDESGSWNGGAGGDESGSWNDSAGGSGGAGGSASRRAWAAALWAGFGLIGRGRIVPDVTPSGYGAWRVAPLDPMDRGWLKNLASAMPAYGHALPVEGSKPLRLVGADELVRAFWDALADTLTRTPAAAVAVRLGAAAFAEVEPRELTGPTDWLSETALAEEAGARLVLRIEPPEHLEDFRAVLQLRSGVDPSLLVDVADVWSAPPAVLAALGERAETDLLLALRRGGRVWPPLKAALEDAAPAEITIDDDALDDLAADSTALDGAGIEVLWPAELFAGELAVRGSVQATPTPAAVSGPDFTLHDLLAFKWRPTLDGSELTEQEITALAEAKRPMIRMRGRWVRIDQDLVRKLRRGTSRKLTGAEALAAALTGRVEVDGELVAFEPSGSLETMVGRLRTGPGANRAPDESAAEEPEPFVEPAGLHATLRDYQRRGVAWMAQLAELGLGGCLADDMGLGKTIQVIALHLHLSGRGRGPTLVVCPSTLLGTWEREFAKFAPDVAVRRYHGGARSLSDLGEDEVVLTTYGVVRQDHRVLGEIRWGLVVADEAQHAKNPLSRTARALRTLPGATRIALTGTPVENRLSELWSILDWAAPGLLGTLERFRQSLAVPVERYHDAEATARLARVTRPFLLRRRKIDPGIAPELPPKTEHDVVVPLTTEQATLYQAVARETLARIEQAKGIERRGLVLSLLTQLKQVCNHPAQFLHEPGPLPRRSGKLAALDELLDVILAEGESVLIFSQYVEMGRLIEAHLASRQIGSLFLHGGIGVRRREQMVEQFQAGEQQVFLLSLKAGGVGLTLTKATHVVHYDRWWNPAVEDQATDRAYRIGQDQPVQVHRLVTENTLEDRIATVIAAKRDLADAVVGSGEAWLSELSDTELTELVELSTAPVKAGAASAHNPSAVGKTP</sequence>